<gene>
    <name evidence="1" type="ORF">Aru02nite_62010</name>
</gene>
<dbReference type="Pfam" id="PF00400">
    <property type="entry name" value="WD40"/>
    <property type="match status" value="1"/>
</dbReference>
<proteinExistence type="predicted"/>
<name>A0A8J3JF53_9ACTN</name>
<evidence type="ECO:0000313" key="1">
    <source>
        <dbReference type="EMBL" id="GID15312.1"/>
    </source>
</evidence>
<protein>
    <recommendedName>
        <fullName evidence="3">WD40 repeat</fullName>
    </recommendedName>
</protein>
<accession>A0A8J3JF53</accession>
<dbReference type="AlphaFoldDB" id="A0A8J3JF53"/>
<reference evidence="1" key="1">
    <citation type="submission" date="2021-01" db="EMBL/GenBank/DDBJ databases">
        <title>Whole genome shotgun sequence of Actinocatenispora rupis NBRC 107355.</title>
        <authorList>
            <person name="Komaki H."/>
            <person name="Tamura T."/>
        </authorList>
    </citation>
    <scope>NUCLEOTIDE SEQUENCE</scope>
    <source>
        <strain evidence="1">NBRC 107355</strain>
    </source>
</reference>
<dbReference type="InterPro" id="IPR011047">
    <property type="entry name" value="Quinoprotein_ADH-like_sf"/>
</dbReference>
<dbReference type="InterPro" id="IPR001680">
    <property type="entry name" value="WD40_rpt"/>
</dbReference>
<dbReference type="Gene3D" id="2.130.10.10">
    <property type="entry name" value="YVTN repeat-like/Quinoprotein amine dehydrogenase"/>
    <property type="match status" value="2"/>
</dbReference>
<dbReference type="RefSeq" id="WP_203663560.1">
    <property type="nucleotide sequence ID" value="NZ_BAAAZM010000021.1"/>
</dbReference>
<evidence type="ECO:0000313" key="2">
    <source>
        <dbReference type="Proteomes" id="UP000612808"/>
    </source>
</evidence>
<sequence>MSTTTTDPDLVWQADIDDAPVSVSAAGGLVAVLGAEGACAILNADDGAPIATFTVDGGLHTEFSPDGARLAVTGPTGHAIWHAADRTLDRYETGTWSSVARWSRDGRVAVADGRRVVVRAGDGAELWRTDEAPSTLTDLTWFKGGREVAACAYNGVYRYAPHRRDPVGHFAYPGSHLAVAATSNSRWICTGNQDRSVHIWRARDGQELEMPGYPDKVTRLAFDRTDRWLANDGAPEITIWDFAGKGPSGTSPRLLRGHDVVTGHVEHVFYPIFPPNTHAQQVLAWLHDHPAT</sequence>
<dbReference type="SUPFAM" id="SSF50998">
    <property type="entry name" value="Quinoprotein alcohol dehydrogenase-like"/>
    <property type="match status" value="1"/>
</dbReference>
<keyword evidence="2" id="KW-1185">Reference proteome</keyword>
<evidence type="ECO:0008006" key="3">
    <source>
        <dbReference type="Google" id="ProtNLM"/>
    </source>
</evidence>
<comment type="caution">
    <text evidence="1">The sequence shown here is derived from an EMBL/GenBank/DDBJ whole genome shotgun (WGS) entry which is preliminary data.</text>
</comment>
<organism evidence="1 2">
    <name type="scientific">Actinocatenispora rupis</name>
    <dbReference type="NCBI Taxonomy" id="519421"/>
    <lineage>
        <taxon>Bacteria</taxon>
        <taxon>Bacillati</taxon>
        <taxon>Actinomycetota</taxon>
        <taxon>Actinomycetes</taxon>
        <taxon>Micromonosporales</taxon>
        <taxon>Micromonosporaceae</taxon>
        <taxon>Actinocatenispora</taxon>
    </lineage>
</organism>
<dbReference type="Proteomes" id="UP000612808">
    <property type="component" value="Unassembled WGS sequence"/>
</dbReference>
<dbReference type="InterPro" id="IPR015943">
    <property type="entry name" value="WD40/YVTN_repeat-like_dom_sf"/>
</dbReference>
<dbReference type="EMBL" id="BOMB01000041">
    <property type="protein sequence ID" value="GID15312.1"/>
    <property type="molecule type" value="Genomic_DNA"/>
</dbReference>